<evidence type="ECO:0000313" key="2">
    <source>
        <dbReference type="EMBL" id="VDO72470.1"/>
    </source>
</evidence>
<dbReference type="WBParaSite" id="HPBE_0000748501-mRNA-1">
    <property type="protein sequence ID" value="HPBE_0000748501-mRNA-1"/>
    <property type="gene ID" value="HPBE_0000748501"/>
</dbReference>
<reference evidence="4" key="2">
    <citation type="submission" date="2019-09" db="UniProtKB">
        <authorList>
            <consortium name="WormBaseParasite"/>
        </authorList>
    </citation>
    <scope>IDENTIFICATION</scope>
</reference>
<organism evidence="3 4">
    <name type="scientific">Heligmosomoides polygyrus</name>
    <name type="common">Parasitic roundworm</name>
    <dbReference type="NCBI Taxonomy" id="6339"/>
    <lineage>
        <taxon>Eukaryota</taxon>
        <taxon>Metazoa</taxon>
        <taxon>Ecdysozoa</taxon>
        <taxon>Nematoda</taxon>
        <taxon>Chromadorea</taxon>
        <taxon>Rhabditida</taxon>
        <taxon>Rhabditina</taxon>
        <taxon>Rhabditomorpha</taxon>
        <taxon>Strongyloidea</taxon>
        <taxon>Heligmosomidae</taxon>
        <taxon>Heligmosomoides</taxon>
    </lineage>
</organism>
<dbReference type="AlphaFoldDB" id="A0A183FK53"/>
<feature type="region of interest" description="Disordered" evidence="1">
    <location>
        <begin position="192"/>
        <end position="218"/>
    </location>
</feature>
<evidence type="ECO:0000256" key="1">
    <source>
        <dbReference type="SAM" id="MobiDB-lite"/>
    </source>
</evidence>
<evidence type="ECO:0000313" key="4">
    <source>
        <dbReference type="WBParaSite" id="HPBE_0000748501-mRNA-1"/>
    </source>
</evidence>
<proteinExistence type="predicted"/>
<dbReference type="Proteomes" id="UP000050761">
    <property type="component" value="Unassembled WGS sequence"/>
</dbReference>
<name>A0A183FK53_HELPZ</name>
<evidence type="ECO:0000313" key="3">
    <source>
        <dbReference type="Proteomes" id="UP000050761"/>
    </source>
</evidence>
<accession>A0A3P7XE39</accession>
<protein>
    <submittedName>
        <fullName evidence="4">RanBD1 domain-containing protein</fullName>
    </submittedName>
</protein>
<reference evidence="2 3" key="1">
    <citation type="submission" date="2018-11" db="EMBL/GenBank/DDBJ databases">
        <authorList>
            <consortium name="Pathogen Informatics"/>
        </authorList>
    </citation>
    <scope>NUCLEOTIDE SEQUENCE [LARGE SCALE GENOMIC DNA]</scope>
</reference>
<dbReference type="OrthoDB" id="5865883at2759"/>
<sequence>MDEFEIIDGGDLADEYDVEVAKCISKKEVLGNYSDGETAKIEETVQVGIKEDSLNGEMAVEEGKTDYEKNDKVFTKTATAIASAMTKRLFEEAFNEMEKLEKEGMELVLPLAQSPSDTTTLESDTYEKLPEICIEFTSDIELSTPEQLSEDETAPVHLSDAEVEYVSAMVEESIQKVMEELRLATDEYPKEVEKEEAKHDEEEDRICTSEKQKGAPTPVEMEGIKHQVVPSEVPTAELLKGKDIDMDIPQDRVQFVKEELKGAQISTEIAVAQTEDQVVSLEFVRETANLSSEGLLTRARRCKLTVFLTFDQECNLLPTEDVNFHVEISQKFQAETTEVILSQIMYEDDGECSSLMRSLKEFLFTLTLIFLFLHLNLLRP</sequence>
<feature type="compositionally biased region" description="Basic and acidic residues" evidence="1">
    <location>
        <begin position="192"/>
        <end position="213"/>
    </location>
</feature>
<accession>A0A183FK53</accession>
<gene>
    <name evidence="2" type="ORF">HPBE_LOCUS7486</name>
</gene>
<keyword evidence="3" id="KW-1185">Reference proteome</keyword>
<dbReference type="EMBL" id="UZAH01025902">
    <property type="protein sequence ID" value="VDO72470.1"/>
    <property type="molecule type" value="Genomic_DNA"/>
</dbReference>